<protein>
    <submittedName>
        <fullName evidence="6">TetR family transcriptional regulator</fullName>
    </submittedName>
</protein>
<keyword evidence="1" id="KW-0805">Transcription regulation</keyword>
<evidence type="ECO:0000313" key="7">
    <source>
        <dbReference type="Proteomes" id="UP000294911"/>
    </source>
</evidence>
<dbReference type="GO" id="GO:0000976">
    <property type="term" value="F:transcription cis-regulatory region binding"/>
    <property type="evidence" value="ECO:0007669"/>
    <property type="project" value="TreeGrafter"/>
</dbReference>
<feature type="domain" description="HTH tetR-type" evidence="5">
    <location>
        <begin position="13"/>
        <end position="73"/>
    </location>
</feature>
<dbReference type="Pfam" id="PF00440">
    <property type="entry name" value="TetR_N"/>
    <property type="match status" value="1"/>
</dbReference>
<keyword evidence="7" id="KW-1185">Reference proteome</keyword>
<dbReference type="RefSeq" id="WP_132875145.1">
    <property type="nucleotide sequence ID" value="NZ_SLXQ01000001.1"/>
</dbReference>
<evidence type="ECO:0000256" key="3">
    <source>
        <dbReference type="ARBA" id="ARBA00023163"/>
    </source>
</evidence>
<keyword evidence="3" id="KW-0804">Transcription</keyword>
<dbReference type="PANTHER" id="PTHR30055">
    <property type="entry name" value="HTH-TYPE TRANSCRIPTIONAL REGULATOR RUTR"/>
    <property type="match status" value="1"/>
</dbReference>
<dbReference type="Pfam" id="PF18556">
    <property type="entry name" value="TetR_C_35"/>
    <property type="match status" value="1"/>
</dbReference>
<dbReference type="EMBL" id="SLXQ01000001">
    <property type="protein sequence ID" value="TCP56559.1"/>
    <property type="molecule type" value="Genomic_DNA"/>
</dbReference>
<feature type="DNA-binding region" description="H-T-H motif" evidence="4">
    <location>
        <begin position="36"/>
        <end position="55"/>
    </location>
</feature>
<evidence type="ECO:0000256" key="2">
    <source>
        <dbReference type="ARBA" id="ARBA00023125"/>
    </source>
</evidence>
<dbReference type="Gene3D" id="1.10.357.10">
    <property type="entry name" value="Tetracycline Repressor, domain 2"/>
    <property type="match status" value="1"/>
</dbReference>
<dbReference type="PRINTS" id="PR00455">
    <property type="entry name" value="HTHTETR"/>
</dbReference>
<dbReference type="PROSITE" id="PS50977">
    <property type="entry name" value="HTH_TETR_2"/>
    <property type="match status" value="1"/>
</dbReference>
<dbReference type="OrthoDB" id="4371863at2"/>
<evidence type="ECO:0000313" key="6">
    <source>
        <dbReference type="EMBL" id="TCP56559.1"/>
    </source>
</evidence>
<evidence type="ECO:0000259" key="5">
    <source>
        <dbReference type="PROSITE" id="PS50977"/>
    </source>
</evidence>
<dbReference type="SUPFAM" id="SSF46689">
    <property type="entry name" value="Homeodomain-like"/>
    <property type="match status" value="1"/>
</dbReference>
<dbReference type="PANTHER" id="PTHR30055:SF234">
    <property type="entry name" value="HTH-TYPE TRANSCRIPTIONAL REGULATOR BETI"/>
    <property type="match status" value="1"/>
</dbReference>
<dbReference type="InterPro" id="IPR040611">
    <property type="entry name" value="AlkX_C"/>
</dbReference>
<name>A0A4R2R486_9PSEU</name>
<reference evidence="6 7" key="1">
    <citation type="submission" date="2019-03" db="EMBL/GenBank/DDBJ databases">
        <title>Genomic Encyclopedia of Type Strains, Phase IV (KMG-IV): sequencing the most valuable type-strain genomes for metagenomic binning, comparative biology and taxonomic classification.</title>
        <authorList>
            <person name="Goeker M."/>
        </authorList>
    </citation>
    <scope>NUCLEOTIDE SEQUENCE [LARGE SCALE GENOMIC DNA]</scope>
    <source>
        <strain evidence="6 7">DSM 45765</strain>
    </source>
</reference>
<dbReference type="Proteomes" id="UP000294911">
    <property type="component" value="Unassembled WGS sequence"/>
</dbReference>
<dbReference type="GO" id="GO:0003700">
    <property type="term" value="F:DNA-binding transcription factor activity"/>
    <property type="evidence" value="ECO:0007669"/>
    <property type="project" value="TreeGrafter"/>
</dbReference>
<evidence type="ECO:0000256" key="1">
    <source>
        <dbReference type="ARBA" id="ARBA00023015"/>
    </source>
</evidence>
<dbReference type="InterPro" id="IPR050109">
    <property type="entry name" value="HTH-type_TetR-like_transc_reg"/>
</dbReference>
<comment type="caution">
    <text evidence="6">The sequence shown here is derived from an EMBL/GenBank/DDBJ whole genome shotgun (WGS) entry which is preliminary data.</text>
</comment>
<gene>
    <name evidence="6" type="ORF">EV191_101502</name>
</gene>
<dbReference type="AlphaFoldDB" id="A0A4R2R486"/>
<dbReference type="InterPro" id="IPR009057">
    <property type="entry name" value="Homeodomain-like_sf"/>
</dbReference>
<dbReference type="InterPro" id="IPR001647">
    <property type="entry name" value="HTH_TetR"/>
</dbReference>
<evidence type="ECO:0000256" key="4">
    <source>
        <dbReference type="PROSITE-ProRule" id="PRU00335"/>
    </source>
</evidence>
<proteinExistence type="predicted"/>
<keyword evidence="2 4" id="KW-0238">DNA-binding</keyword>
<accession>A0A4R2R486</accession>
<sequence>MTATTSFAARARASLRDALLDAATELLIEHGFAGLRMADVGSLAGVSRQTVYNEFGDKRTLVTAVAMRTAEEFSATNRERYRQAGDAISGIRAAVAHTMRYARENRLVAAVIGSPEARDLLPWLTTDATPVLRICTGDLSVELRARMPELSAEHAELLAETSVRLSISYLLLPGGDAEHAANAVCAVLEPALRQFQST</sequence>
<organism evidence="6 7">
    <name type="scientific">Tamaricihabitans halophyticus</name>
    <dbReference type="NCBI Taxonomy" id="1262583"/>
    <lineage>
        <taxon>Bacteria</taxon>
        <taxon>Bacillati</taxon>
        <taxon>Actinomycetota</taxon>
        <taxon>Actinomycetes</taxon>
        <taxon>Pseudonocardiales</taxon>
        <taxon>Pseudonocardiaceae</taxon>
        <taxon>Tamaricihabitans</taxon>
    </lineage>
</organism>